<feature type="signal peptide" evidence="1">
    <location>
        <begin position="1"/>
        <end position="18"/>
    </location>
</feature>
<keyword evidence="1" id="KW-0732">Signal</keyword>
<dbReference type="AlphaFoldDB" id="A0A6G1L5C4"/>
<evidence type="ECO:0008006" key="4">
    <source>
        <dbReference type="Google" id="ProtNLM"/>
    </source>
</evidence>
<feature type="chain" id="PRO_5026185065" description="Secreted protein" evidence="1">
    <location>
        <begin position="19"/>
        <end position="77"/>
    </location>
</feature>
<keyword evidence="3" id="KW-1185">Reference proteome</keyword>
<evidence type="ECO:0000313" key="3">
    <source>
        <dbReference type="Proteomes" id="UP000799436"/>
    </source>
</evidence>
<proteinExistence type="predicted"/>
<organism evidence="2 3">
    <name type="scientific">Teratosphaeria nubilosa</name>
    <dbReference type="NCBI Taxonomy" id="161662"/>
    <lineage>
        <taxon>Eukaryota</taxon>
        <taxon>Fungi</taxon>
        <taxon>Dikarya</taxon>
        <taxon>Ascomycota</taxon>
        <taxon>Pezizomycotina</taxon>
        <taxon>Dothideomycetes</taxon>
        <taxon>Dothideomycetidae</taxon>
        <taxon>Mycosphaerellales</taxon>
        <taxon>Teratosphaeriaceae</taxon>
        <taxon>Teratosphaeria</taxon>
    </lineage>
</organism>
<evidence type="ECO:0000256" key="1">
    <source>
        <dbReference type="SAM" id="SignalP"/>
    </source>
</evidence>
<evidence type="ECO:0000313" key="2">
    <source>
        <dbReference type="EMBL" id="KAF2767782.1"/>
    </source>
</evidence>
<reference evidence="2" key="1">
    <citation type="journal article" date="2020" name="Stud. Mycol.">
        <title>101 Dothideomycetes genomes: a test case for predicting lifestyles and emergence of pathogens.</title>
        <authorList>
            <person name="Haridas S."/>
            <person name="Albert R."/>
            <person name="Binder M."/>
            <person name="Bloem J."/>
            <person name="Labutti K."/>
            <person name="Salamov A."/>
            <person name="Andreopoulos B."/>
            <person name="Baker S."/>
            <person name="Barry K."/>
            <person name="Bills G."/>
            <person name="Bluhm B."/>
            <person name="Cannon C."/>
            <person name="Castanera R."/>
            <person name="Culley D."/>
            <person name="Daum C."/>
            <person name="Ezra D."/>
            <person name="Gonzalez J."/>
            <person name="Henrissat B."/>
            <person name="Kuo A."/>
            <person name="Liang C."/>
            <person name="Lipzen A."/>
            <person name="Lutzoni F."/>
            <person name="Magnuson J."/>
            <person name="Mondo S."/>
            <person name="Nolan M."/>
            <person name="Ohm R."/>
            <person name="Pangilinan J."/>
            <person name="Park H.-J."/>
            <person name="Ramirez L."/>
            <person name="Alfaro M."/>
            <person name="Sun H."/>
            <person name="Tritt A."/>
            <person name="Yoshinaga Y."/>
            <person name="Zwiers L.-H."/>
            <person name="Turgeon B."/>
            <person name="Goodwin S."/>
            <person name="Spatafora J."/>
            <person name="Crous P."/>
            <person name="Grigoriev I."/>
        </authorList>
    </citation>
    <scope>NUCLEOTIDE SEQUENCE</scope>
    <source>
        <strain evidence="2">CBS 116005</strain>
    </source>
</reference>
<sequence length="77" mass="9132">MLMGRSLLLIAEILLLAARLDDEYTTTNRERHWKILYKPSLRRNWVHHSHFRMDERARLRISVPHNGRVSAFASHVA</sequence>
<protein>
    <recommendedName>
        <fullName evidence="4">Secreted protein</fullName>
    </recommendedName>
</protein>
<dbReference type="Proteomes" id="UP000799436">
    <property type="component" value="Unassembled WGS sequence"/>
</dbReference>
<dbReference type="EMBL" id="ML995852">
    <property type="protein sequence ID" value="KAF2767782.1"/>
    <property type="molecule type" value="Genomic_DNA"/>
</dbReference>
<name>A0A6G1L5C4_9PEZI</name>
<accession>A0A6G1L5C4</accession>
<gene>
    <name evidence="2" type="ORF">EJ03DRAFT_328967</name>
</gene>